<feature type="region of interest" description="Disordered" evidence="1">
    <location>
        <begin position="436"/>
        <end position="459"/>
    </location>
</feature>
<reference evidence="2" key="1">
    <citation type="submission" date="2020-10" db="EMBL/GenBank/DDBJ databases">
        <authorList>
            <person name="Kusch S."/>
        </authorList>
    </citation>
    <scope>NUCLEOTIDE SEQUENCE</scope>
    <source>
        <strain evidence="2">SwB9</strain>
    </source>
</reference>
<feature type="region of interest" description="Disordered" evidence="1">
    <location>
        <begin position="1"/>
        <end position="23"/>
    </location>
</feature>
<gene>
    <name evidence="2" type="ORF">SCLTRI_LOCUS3197</name>
</gene>
<dbReference type="AlphaFoldDB" id="A0A8H2VS92"/>
<feature type="compositionally biased region" description="Polar residues" evidence="1">
    <location>
        <begin position="605"/>
        <end position="626"/>
    </location>
</feature>
<keyword evidence="3" id="KW-1185">Reference proteome</keyword>
<comment type="caution">
    <text evidence="2">The sequence shown here is derived from an EMBL/GenBank/DDBJ whole genome shotgun (WGS) entry which is preliminary data.</text>
</comment>
<feature type="compositionally biased region" description="Low complexity" evidence="1">
    <location>
        <begin position="593"/>
        <end position="604"/>
    </location>
</feature>
<dbReference type="OrthoDB" id="3439512at2759"/>
<sequence length="1038" mass="117213">MSADIQRNDARGSSATAATDPLFDTGDLGNLAKGRISTVIIASEWHFKPGGVMEVEKRFAEKRDRMRADGYIQWRDQDHHFLLFSERHLVPLLEELHQITRAIIVQEGGDREPDSEDDNDDDEGDTYSDLSTEFQSKLIAKVTNYELFRHTRPPNPDNDEEFYPDIVKNFDYRDIWSYPPEILMDKILKLAIVQELEAMTDSKIVKSPSQSKVYIGSDRNGSVDLVIVKLENIAKYSLTHTSFDHIFYTEEVESCKFIIKAFPEIKKKFLETTLLERVIFPKYLSERLTVRACLWNTAKVTYIPFKIAKHTPAVASPGTQAAATKPWAGFVWKLRGTPGDDPVKYFPSGYAKEIKRQEDEEGQPEDKAASSAHVDIEGWVANATTTADPSQGLNGGGWGGIVETPHNSLARLAMASEPDANSNVNTSTERLKDFIHQETRTKPDKPLTPVECSSTPAESETNLLDGQLSLQVGIDEHGVLQSSLLDSALDAELINSDWDALRHNASEGALIDVSSSPTRSPNLKIFDMADSSNAWGTRQFTALEPPASSSLWSLGQPQLPSEELEGLMTTVSPSMADLAFNSGNDLSNLIDSSYSPRLSGSSRPTLMSLNNRQRLPSPQSLGLSESETLRENRLQLPRRQHEDETSTRVFHKTMNQKASPSNKEVSKLRTVARPQESFLKDVEGMFGALMTQVRGFRGEVKAHIDFGKILLGNLPVKIVSKEQNIKPYDEPFIIRHLCPPPEMNVRIGDGPELFFTDILTTLEADTTFLSNLKNREGARLWSENCSEWKVTYEFMCEEIRTENLFTIEIDSETFDTHIVVLRKFGEIYVHGTMRHWDLKLTVDGIEDEEEIRNSLPGYNNLATEIQRNLYIPPGNERPNHSFKLPKQITDEFEIYHLKIRKTRTFNSLDGSSKLHITEVDKSCGHKLSVKNQEIVVYIFPEEKKDHNMERNSEEVSSYSEEKKDLSMETNWQEVSITSVPMNNLLQQNMKLELGEEVQWTIQDLAVKNVSNSFIKPACTMLVQMDGVGFYNDGQDLKT</sequence>
<evidence type="ECO:0000313" key="3">
    <source>
        <dbReference type="Proteomes" id="UP000624404"/>
    </source>
</evidence>
<evidence type="ECO:0000256" key="1">
    <source>
        <dbReference type="SAM" id="MobiDB-lite"/>
    </source>
</evidence>
<feature type="compositionally biased region" description="Basic and acidic residues" evidence="1">
    <location>
        <begin position="436"/>
        <end position="445"/>
    </location>
</feature>
<name>A0A8H2VS92_9HELO</name>
<dbReference type="EMBL" id="CAJHIA010000010">
    <property type="protein sequence ID" value="CAD6443405.1"/>
    <property type="molecule type" value="Genomic_DNA"/>
</dbReference>
<feature type="compositionally biased region" description="Acidic residues" evidence="1">
    <location>
        <begin position="113"/>
        <end position="126"/>
    </location>
</feature>
<organism evidence="2 3">
    <name type="scientific">Sclerotinia trifoliorum</name>
    <dbReference type="NCBI Taxonomy" id="28548"/>
    <lineage>
        <taxon>Eukaryota</taxon>
        <taxon>Fungi</taxon>
        <taxon>Dikarya</taxon>
        <taxon>Ascomycota</taxon>
        <taxon>Pezizomycotina</taxon>
        <taxon>Leotiomycetes</taxon>
        <taxon>Helotiales</taxon>
        <taxon>Sclerotiniaceae</taxon>
        <taxon>Sclerotinia</taxon>
    </lineage>
</organism>
<accession>A0A8H2VS92</accession>
<evidence type="ECO:0000313" key="2">
    <source>
        <dbReference type="EMBL" id="CAD6443405.1"/>
    </source>
</evidence>
<dbReference type="Proteomes" id="UP000624404">
    <property type="component" value="Unassembled WGS sequence"/>
</dbReference>
<feature type="compositionally biased region" description="Basic and acidic residues" evidence="1">
    <location>
        <begin position="1"/>
        <end position="10"/>
    </location>
</feature>
<proteinExistence type="predicted"/>
<feature type="region of interest" description="Disordered" evidence="1">
    <location>
        <begin position="105"/>
        <end position="128"/>
    </location>
</feature>
<feature type="region of interest" description="Disordered" evidence="1">
    <location>
        <begin position="593"/>
        <end position="628"/>
    </location>
</feature>
<protein>
    <submittedName>
        <fullName evidence="2">E7493fd6-28ec-4b73-84a5-0dc9c15078a9</fullName>
    </submittedName>
</protein>